<dbReference type="AlphaFoldDB" id="A0A1L3GS60"/>
<dbReference type="KEGG" id="pef:A7E78_13515"/>
<dbReference type="InterPro" id="IPR053842">
    <property type="entry name" value="NikA-like"/>
</dbReference>
<accession>A0A1L3GS60</accession>
<evidence type="ECO:0000313" key="1">
    <source>
        <dbReference type="EMBL" id="APG28759.1"/>
    </source>
</evidence>
<organism evidence="1 2">
    <name type="scientific">Syntrophotalea acetylenivorans</name>
    <dbReference type="NCBI Taxonomy" id="1842532"/>
    <lineage>
        <taxon>Bacteria</taxon>
        <taxon>Pseudomonadati</taxon>
        <taxon>Thermodesulfobacteriota</taxon>
        <taxon>Desulfuromonadia</taxon>
        <taxon>Desulfuromonadales</taxon>
        <taxon>Syntrophotaleaceae</taxon>
        <taxon>Syntrophotalea</taxon>
    </lineage>
</organism>
<dbReference type="RefSeq" id="WP_072284783.1">
    <property type="nucleotide sequence ID" value="NZ_CP015519.1"/>
</dbReference>
<keyword evidence="2" id="KW-1185">Reference proteome</keyword>
<dbReference type="Proteomes" id="UP000182517">
    <property type="component" value="Chromosome"/>
</dbReference>
<evidence type="ECO:0000313" key="2">
    <source>
        <dbReference type="Proteomes" id="UP000182517"/>
    </source>
</evidence>
<dbReference type="OrthoDB" id="5387698at2"/>
<gene>
    <name evidence="1" type="ORF">A7E78_13515</name>
</gene>
<dbReference type="Pfam" id="PF21983">
    <property type="entry name" value="NikA-like"/>
    <property type="match status" value="1"/>
</dbReference>
<proteinExistence type="predicted"/>
<reference evidence="1 2" key="1">
    <citation type="journal article" date="2017" name="Genome Announc.">
        <title>Complete Genome Sequences of Two Acetylene-Fermenting Pelobacter acetylenicus Strains.</title>
        <authorList>
            <person name="Sutton J.M."/>
            <person name="Baesman S.M."/>
            <person name="Fierst J.L."/>
            <person name="Poret-Peterson A.T."/>
            <person name="Oremland R.S."/>
            <person name="Dunlap D.S."/>
            <person name="Akob D.M."/>
        </authorList>
    </citation>
    <scope>NUCLEOTIDE SEQUENCE [LARGE SCALE GENOMIC DNA]</scope>
    <source>
        <strain evidence="1 2">SFB93</strain>
    </source>
</reference>
<sequence length="52" mass="5861">MGKSVENPKKFIVSCRINDREMEKLQKLAKQSGTNISNLLRRSLLGLTEVEG</sequence>
<protein>
    <submittedName>
        <fullName evidence="1">Hydrogen-dependent growth transcriptional repressor</fullName>
    </submittedName>
</protein>
<dbReference type="EMBL" id="CP015519">
    <property type="protein sequence ID" value="APG28759.1"/>
    <property type="molecule type" value="Genomic_DNA"/>
</dbReference>
<name>A0A1L3GS60_9BACT</name>